<proteinExistence type="predicted"/>
<organism evidence="1 2">
    <name type="scientific">Candidatus Tagabacteria bacterium CG_4_9_14_0_2_um_filter_41_11</name>
    <dbReference type="NCBI Taxonomy" id="1975019"/>
    <lineage>
        <taxon>Bacteria</taxon>
        <taxon>Candidatus Tagaibacteriota</taxon>
    </lineage>
</organism>
<protein>
    <submittedName>
        <fullName evidence="1">Uncharacterized protein</fullName>
    </submittedName>
</protein>
<sequence length="74" mass="8503">MRFEISSPQPTIKILNFKFLIFNFCAASIKYSWPLFLVNSPIVPITSHFCVKFCICEILHISKNLFLASSFGEN</sequence>
<dbReference type="EMBL" id="PFSH01000027">
    <property type="protein sequence ID" value="PJC25142.1"/>
    <property type="molecule type" value="Genomic_DNA"/>
</dbReference>
<gene>
    <name evidence="1" type="ORF">CO056_01880</name>
</gene>
<accession>A0A2M8EQY5</accession>
<evidence type="ECO:0000313" key="2">
    <source>
        <dbReference type="Proteomes" id="UP000230228"/>
    </source>
</evidence>
<dbReference type="Proteomes" id="UP000230228">
    <property type="component" value="Unassembled WGS sequence"/>
</dbReference>
<name>A0A2M8EQY5_9BACT</name>
<evidence type="ECO:0000313" key="1">
    <source>
        <dbReference type="EMBL" id="PJC25142.1"/>
    </source>
</evidence>
<comment type="caution">
    <text evidence="1">The sequence shown here is derived from an EMBL/GenBank/DDBJ whole genome shotgun (WGS) entry which is preliminary data.</text>
</comment>
<reference evidence="2" key="1">
    <citation type="submission" date="2017-09" db="EMBL/GenBank/DDBJ databases">
        <title>Depth-based differentiation of microbial function through sediment-hosted aquifers and enrichment of novel symbionts in the deep terrestrial subsurface.</title>
        <authorList>
            <person name="Probst A.J."/>
            <person name="Ladd B."/>
            <person name="Jarett J.K."/>
            <person name="Geller-Mcgrath D.E."/>
            <person name="Sieber C.M.K."/>
            <person name="Emerson J.B."/>
            <person name="Anantharaman K."/>
            <person name="Thomas B.C."/>
            <person name="Malmstrom R."/>
            <person name="Stieglmeier M."/>
            <person name="Klingl A."/>
            <person name="Woyke T."/>
            <person name="Ryan C.M."/>
            <person name="Banfield J.F."/>
        </authorList>
    </citation>
    <scope>NUCLEOTIDE SEQUENCE [LARGE SCALE GENOMIC DNA]</scope>
</reference>
<dbReference type="AlphaFoldDB" id="A0A2M8EQY5"/>